<dbReference type="AlphaFoldDB" id="A0ABD2N933"/>
<accession>A0ABD2N933</accession>
<evidence type="ECO:0000313" key="3">
    <source>
        <dbReference type="EMBL" id="KAL3275286.1"/>
    </source>
</evidence>
<dbReference type="PANTHER" id="PTHR20930:SF2">
    <property type="entry name" value="NEXT TO BRCA1 GENE 1 PROTEIN"/>
    <property type="match status" value="1"/>
</dbReference>
<comment type="caution">
    <text evidence="3">The sequence shown here is derived from an EMBL/GenBank/DDBJ whole genome shotgun (WGS) entry which is preliminary data.</text>
</comment>
<feature type="compositionally biased region" description="Polar residues" evidence="1">
    <location>
        <begin position="868"/>
        <end position="877"/>
    </location>
</feature>
<dbReference type="Proteomes" id="UP001516400">
    <property type="component" value="Unassembled WGS sequence"/>
</dbReference>
<dbReference type="PANTHER" id="PTHR20930">
    <property type="entry name" value="OVARIAN CARCINOMA ANTIGEN CA125-RELATED"/>
    <property type="match status" value="1"/>
</dbReference>
<feature type="region of interest" description="Disordered" evidence="1">
    <location>
        <begin position="534"/>
        <end position="583"/>
    </location>
</feature>
<keyword evidence="4" id="KW-1185">Reference proteome</keyword>
<name>A0ABD2N933_9CUCU</name>
<sequence length="1013" mass="113030">MCSKKKDLEIICNLQWKNKPHNGGERSNIIGLYDVPSTTLNWEIFKSYLLKNSGTPGDDVKVSYLATNDREFPIQSQVDFQIALYAFRKKARNGEIIHLKLDRISSNEKTMKKSPTSNDVQTQFDTDAGACCSSSLGSMDNAPQWFTNYMTEFKKDILSEVSATVSNYVSTIKSHGVQSSYHRKSKTESSKRSRKHPLILCEVGNEKEFLKTLKLEKKVETKLEKLESKSKKLKEKKMSLLTKSSDSDAGHSSSKSNSETILNVDMGQMNAAPVRHQQSVIPHMMGGEVYLHSWEVINNGLLPWTSETELHFTWGSAMLSPVERIVPCPPLKPGETGSINVLLNVPKACGQYESYWYFHHRGRKFGHWLGCQLIVDKINSAEPLSNSFLRTYSNLLANRLEPDEKNKEVDISQNDKTYDSEPIRKVETIDQMCKREFNLSSSNSGEKIHDLQTSKACSSSDSDQKQDKNTTPPDEFIFVTRAPSCQSNEIAKEEPASSQPLQTEIEEVVLNASPSKIQIVEKFFNDLETAKADSSNLEKTSNDFKEPNQNKQIDLESDDNNNNTEGGQDSSSESISKIDEDTASNSTLNDMVMINFSDDMEDHDTGYAYVLVDGSKIPIPKKYLRSDFLETAEDAPDPTKIVKTSDGHNEVTSTEKIETDAVNPVQENENVPKNETDIKIESNMQPSTSTPSRGNPFNGENNMHPEQAKEVGYSFIFQEALKINDSLNHESPVNKATHDNSSLGDSSSIEGKFNSRLFVFPQNCPGYEVVPEEPVLPEVIQKGQEPPTFTGSSTQYSYSNDGSNSQYMKCNIYGQDPSGSTTQFQYTAPLPPYHHSVFTNAPSQNGFSYNAFPIQPMRINPVDSSSFNVVPNYQQTPPELRPQVRKPEEPKVESQASNISSTYSYASSTENVSKESSAAHVNPAPMASVVTGAMTMASSALNTAKNVVNMIIPPRNEHGHWINGHWVVTNPETPREANLQALAEMGFWDRDLNATLLARYNDDIAQVVADLIQ</sequence>
<organism evidence="3 4">
    <name type="scientific">Cryptolaemus montrouzieri</name>
    <dbReference type="NCBI Taxonomy" id="559131"/>
    <lineage>
        <taxon>Eukaryota</taxon>
        <taxon>Metazoa</taxon>
        <taxon>Ecdysozoa</taxon>
        <taxon>Arthropoda</taxon>
        <taxon>Hexapoda</taxon>
        <taxon>Insecta</taxon>
        <taxon>Pterygota</taxon>
        <taxon>Neoptera</taxon>
        <taxon>Endopterygota</taxon>
        <taxon>Coleoptera</taxon>
        <taxon>Polyphaga</taxon>
        <taxon>Cucujiformia</taxon>
        <taxon>Coccinelloidea</taxon>
        <taxon>Coccinellidae</taxon>
        <taxon>Scymninae</taxon>
        <taxon>Scymnini</taxon>
        <taxon>Cryptolaemus</taxon>
    </lineage>
</organism>
<feature type="region of interest" description="Disordered" evidence="1">
    <location>
        <begin position="681"/>
        <end position="702"/>
    </location>
</feature>
<feature type="compositionally biased region" description="Polar residues" evidence="1">
    <location>
        <begin position="682"/>
        <end position="701"/>
    </location>
</feature>
<dbReference type="Gene3D" id="1.10.8.10">
    <property type="entry name" value="DNA helicase RuvA subunit, C-terminal domain"/>
    <property type="match status" value="1"/>
</dbReference>
<dbReference type="SUPFAM" id="SSF46934">
    <property type="entry name" value="UBA-like"/>
    <property type="match status" value="1"/>
</dbReference>
<proteinExistence type="predicted"/>
<feature type="region of interest" description="Disordered" evidence="1">
    <location>
        <begin position="441"/>
        <end position="475"/>
    </location>
</feature>
<feature type="compositionally biased region" description="Low complexity" evidence="1">
    <location>
        <begin position="896"/>
        <end position="908"/>
    </location>
</feature>
<dbReference type="InterPro" id="IPR009060">
    <property type="entry name" value="UBA-like_sf"/>
</dbReference>
<gene>
    <name evidence="3" type="ORF">HHI36_020054</name>
</gene>
<feature type="region of interest" description="Disordered" evidence="1">
    <location>
        <begin position="868"/>
        <end position="908"/>
    </location>
</feature>
<protein>
    <recommendedName>
        <fullName evidence="2">Nbr1 FW domain-containing protein</fullName>
    </recommendedName>
</protein>
<evidence type="ECO:0000313" key="4">
    <source>
        <dbReference type="Proteomes" id="UP001516400"/>
    </source>
</evidence>
<dbReference type="EMBL" id="JABFTP020000083">
    <property type="protein sequence ID" value="KAL3275286.1"/>
    <property type="molecule type" value="Genomic_DNA"/>
</dbReference>
<evidence type="ECO:0000259" key="2">
    <source>
        <dbReference type="Pfam" id="PF16158"/>
    </source>
</evidence>
<dbReference type="Gene3D" id="2.60.40.10">
    <property type="entry name" value="Immunoglobulins"/>
    <property type="match status" value="1"/>
</dbReference>
<dbReference type="CDD" id="cd14947">
    <property type="entry name" value="NBR1_like"/>
    <property type="match status" value="1"/>
</dbReference>
<evidence type="ECO:0000256" key="1">
    <source>
        <dbReference type="SAM" id="MobiDB-lite"/>
    </source>
</evidence>
<dbReference type="CDD" id="cd14319">
    <property type="entry name" value="UBA_NBR1"/>
    <property type="match status" value="1"/>
</dbReference>
<dbReference type="Pfam" id="PF16158">
    <property type="entry name" value="N_BRCA1_IG"/>
    <property type="match status" value="1"/>
</dbReference>
<feature type="region of interest" description="Disordered" evidence="1">
    <location>
        <begin position="234"/>
        <end position="260"/>
    </location>
</feature>
<dbReference type="InterPro" id="IPR013783">
    <property type="entry name" value="Ig-like_fold"/>
</dbReference>
<feature type="domain" description="Nbr1 FW" evidence="2">
    <location>
        <begin position="285"/>
        <end position="375"/>
    </location>
</feature>
<reference evidence="3 4" key="1">
    <citation type="journal article" date="2021" name="BMC Biol.">
        <title>Horizontally acquired antibacterial genes associated with adaptive radiation of ladybird beetles.</title>
        <authorList>
            <person name="Li H.S."/>
            <person name="Tang X.F."/>
            <person name="Huang Y.H."/>
            <person name="Xu Z.Y."/>
            <person name="Chen M.L."/>
            <person name="Du X.Y."/>
            <person name="Qiu B.Y."/>
            <person name="Chen P.T."/>
            <person name="Zhang W."/>
            <person name="Slipinski A."/>
            <person name="Escalona H.E."/>
            <person name="Waterhouse R.M."/>
            <person name="Zwick A."/>
            <person name="Pang H."/>
        </authorList>
    </citation>
    <scope>NUCLEOTIDE SEQUENCE [LARGE SCALE GENOMIC DNA]</scope>
    <source>
        <strain evidence="3">SYSU2018</strain>
    </source>
</reference>
<dbReference type="InterPro" id="IPR032350">
    <property type="entry name" value="Nbr1_FW"/>
</dbReference>